<feature type="transmembrane region" description="Helical" evidence="10">
    <location>
        <begin position="923"/>
        <end position="938"/>
    </location>
</feature>
<evidence type="ECO:0000256" key="2">
    <source>
        <dbReference type="ARBA" id="ARBA00022448"/>
    </source>
</evidence>
<name>V9FTA5_PHYNI</name>
<dbReference type="InterPro" id="IPR036640">
    <property type="entry name" value="ABC1_TM_sf"/>
</dbReference>
<evidence type="ECO:0000256" key="1">
    <source>
        <dbReference type="ARBA" id="ARBA00004128"/>
    </source>
</evidence>
<keyword evidence="5" id="KW-0547">Nucleotide-binding</keyword>
<evidence type="ECO:0000256" key="3">
    <source>
        <dbReference type="ARBA" id="ARBA00022692"/>
    </source>
</evidence>
<evidence type="ECO:0000256" key="8">
    <source>
        <dbReference type="ARBA" id="ARBA00023136"/>
    </source>
</evidence>
<keyword evidence="6" id="KW-0067">ATP-binding</keyword>
<comment type="caution">
    <text evidence="13">The sequence shown here is derived from an EMBL/GenBank/DDBJ whole genome shotgun (WGS) entry which is preliminary data.</text>
</comment>
<feature type="transmembrane region" description="Helical" evidence="10">
    <location>
        <begin position="1004"/>
        <end position="1024"/>
    </location>
</feature>
<evidence type="ECO:0000256" key="4">
    <source>
        <dbReference type="ARBA" id="ARBA00022737"/>
    </source>
</evidence>
<keyword evidence="4" id="KW-0677">Repeat</keyword>
<evidence type="ECO:0000256" key="5">
    <source>
        <dbReference type="ARBA" id="ARBA00022741"/>
    </source>
</evidence>
<evidence type="ECO:0000256" key="10">
    <source>
        <dbReference type="SAM" id="Phobius"/>
    </source>
</evidence>
<dbReference type="OrthoDB" id="6500128at2759"/>
<evidence type="ECO:0000259" key="12">
    <source>
        <dbReference type="PROSITE" id="PS50929"/>
    </source>
</evidence>
<dbReference type="GO" id="GO:0005524">
    <property type="term" value="F:ATP binding"/>
    <property type="evidence" value="ECO:0007669"/>
    <property type="project" value="UniProtKB-KW"/>
</dbReference>
<dbReference type="SMART" id="SM00382">
    <property type="entry name" value="AAA"/>
    <property type="match status" value="2"/>
</dbReference>
<feature type="transmembrane region" description="Helical" evidence="10">
    <location>
        <begin position="773"/>
        <end position="799"/>
    </location>
</feature>
<feature type="compositionally biased region" description="Polar residues" evidence="9">
    <location>
        <begin position="720"/>
        <end position="732"/>
    </location>
</feature>
<dbReference type="CDD" id="cd03244">
    <property type="entry name" value="ABCC_MRP_domain2"/>
    <property type="match status" value="1"/>
</dbReference>
<keyword evidence="7 10" id="KW-1133">Transmembrane helix</keyword>
<dbReference type="Pfam" id="PF00664">
    <property type="entry name" value="ABC_membrane"/>
    <property type="match status" value="2"/>
</dbReference>
<dbReference type="Proteomes" id="UP000018721">
    <property type="component" value="Unassembled WGS sequence"/>
</dbReference>
<dbReference type="InterPro" id="IPR003593">
    <property type="entry name" value="AAA+_ATPase"/>
</dbReference>
<evidence type="ECO:0000313" key="13">
    <source>
        <dbReference type="EMBL" id="ETI54704.1"/>
    </source>
</evidence>
<keyword evidence="2" id="KW-0813">Transport</keyword>
<dbReference type="PROSITE" id="PS50929">
    <property type="entry name" value="ABC_TM1F"/>
    <property type="match status" value="2"/>
</dbReference>
<feature type="domain" description="ABC transporter" evidence="11">
    <location>
        <begin position="484"/>
        <end position="708"/>
    </location>
</feature>
<evidence type="ECO:0000259" key="11">
    <source>
        <dbReference type="PROSITE" id="PS50893"/>
    </source>
</evidence>
<dbReference type="PROSITE" id="PS00211">
    <property type="entry name" value="ABC_TRANSPORTER_1"/>
    <property type="match status" value="2"/>
</dbReference>
<dbReference type="InterPro" id="IPR044726">
    <property type="entry name" value="ABCC_6TM_D2"/>
</dbReference>
<dbReference type="InterPro" id="IPR027417">
    <property type="entry name" value="P-loop_NTPase"/>
</dbReference>
<reference evidence="13 14" key="1">
    <citation type="submission" date="2013-11" db="EMBL/GenBank/DDBJ databases">
        <title>The Genome Sequence of Phytophthora parasitica P1569.</title>
        <authorList>
            <consortium name="The Broad Institute Genomics Platform"/>
            <person name="Russ C."/>
            <person name="Tyler B."/>
            <person name="Panabieres F."/>
            <person name="Shan W."/>
            <person name="Tripathy S."/>
            <person name="Grunwald N."/>
            <person name="Machado M."/>
            <person name="Johnson C.S."/>
            <person name="Arredondo F."/>
            <person name="Hong C."/>
            <person name="Coffey M."/>
            <person name="Young S.K."/>
            <person name="Zeng Q."/>
            <person name="Gargeya S."/>
            <person name="Fitzgerald M."/>
            <person name="Abouelleil A."/>
            <person name="Alvarado L."/>
            <person name="Chapman S.B."/>
            <person name="Gainer-Dewar J."/>
            <person name="Goldberg J."/>
            <person name="Griggs A."/>
            <person name="Gujja S."/>
            <person name="Hansen M."/>
            <person name="Howarth C."/>
            <person name="Imamovic A."/>
            <person name="Ireland A."/>
            <person name="Larimer J."/>
            <person name="McCowan C."/>
            <person name="Murphy C."/>
            <person name="Pearson M."/>
            <person name="Poon T.W."/>
            <person name="Priest M."/>
            <person name="Roberts A."/>
            <person name="Saif S."/>
            <person name="Shea T."/>
            <person name="Sykes S."/>
            <person name="Wortman J."/>
            <person name="Nusbaum C."/>
            <person name="Birren B."/>
        </authorList>
    </citation>
    <scope>NUCLEOTIDE SEQUENCE [LARGE SCALE GENOMIC DNA]</scope>
    <source>
        <strain evidence="13 14">P1569</strain>
    </source>
</reference>
<dbReference type="GO" id="GO:0016887">
    <property type="term" value="F:ATP hydrolysis activity"/>
    <property type="evidence" value="ECO:0007669"/>
    <property type="project" value="InterPro"/>
</dbReference>
<accession>V9FTA5</accession>
<dbReference type="FunFam" id="3.40.50.300:FF:000997">
    <property type="entry name" value="Multidrug resistance-associated protein 1"/>
    <property type="match status" value="1"/>
</dbReference>
<evidence type="ECO:0000256" key="7">
    <source>
        <dbReference type="ARBA" id="ARBA00022989"/>
    </source>
</evidence>
<dbReference type="InterPro" id="IPR044746">
    <property type="entry name" value="ABCC_6TM_D1"/>
</dbReference>
<dbReference type="PANTHER" id="PTHR24223:SF443">
    <property type="entry name" value="MULTIDRUG-RESISTANCE LIKE PROTEIN 1, ISOFORM I"/>
    <property type="match status" value="1"/>
</dbReference>
<organism evidence="13 14">
    <name type="scientific">Phytophthora nicotianae P1569</name>
    <dbReference type="NCBI Taxonomy" id="1317065"/>
    <lineage>
        <taxon>Eukaryota</taxon>
        <taxon>Sar</taxon>
        <taxon>Stramenopiles</taxon>
        <taxon>Oomycota</taxon>
        <taxon>Peronosporomycetes</taxon>
        <taxon>Peronosporales</taxon>
        <taxon>Peronosporaceae</taxon>
        <taxon>Phytophthora</taxon>
    </lineage>
</organism>
<keyword evidence="3 10" id="KW-0812">Transmembrane</keyword>
<evidence type="ECO:0000256" key="6">
    <source>
        <dbReference type="ARBA" id="ARBA00022840"/>
    </source>
</evidence>
<dbReference type="CDD" id="cd18579">
    <property type="entry name" value="ABC_6TM_ABCC_D1"/>
    <property type="match status" value="1"/>
</dbReference>
<dbReference type="GO" id="GO:0140359">
    <property type="term" value="F:ABC-type transporter activity"/>
    <property type="evidence" value="ECO:0007669"/>
    <property type="project" value="InterPro"/>
</dbReference>
<feature type="domain" description="ABC transporter" evidence="11">
    <location>
        <begin position="1098"/>
        <end position="1332"/>
    </location>
</feature>
<dbReference type="CDD" id="cd03250">
    <property type="entry name" value="ABCC_MRP_domain1"/>
    <property type="match status" value="1"/>
</dbReference>
<keyword evidence="8 10" id="KW-0472">Membrane</keyword>
<dbReference type="Pfam" id="PF00005">
    <property type="entry name" value="ABC_tran"/>
    <property type="match status" value="2"/>
</dbReference>
<feature type="transmembrane region" description="Helical" evidence="10">
    <location>
        <begin position="144"/>
        <end position="165"/>
    </location>
</feature>
<proteinExistence type="predicted"/>
<feature type="transmembrane region" description="Helical" evidence="10">
    <location>
        <begin position="185"/>
        <end position="208"/>
    </location>
</feature>
<dbReference type="FunFam" id="3.40.50.300:FF:000163">
    <property type="entry name" value="Multidrug resistance-associated protein member 4"/>
    <property type="match status" value="1"/>
</dbReference>
<evidence type="ECO:0000256" key="9">
    <source>
        <dbReference type="SAM" id="MobiDB-lite"/>
    </source>
</evidence>
<evidence type="ECO:0000313" key="14">
    <source>
        <dbReference type="Proteomes" id="UP000018721"/>
    </source>
</evidence>
<feature type="non-terminal residue" evidence="13">
    <location>
        <position position="1"/>
    </location>
</feature>
<keyword evidence="14" id="KW-1185">Reference proteome</keyword>
<feature type="transmembrane region" description="Helical" evidence="10">
    <location>
        <begin position="364"/>
        <end position="385"/>
    </location>
</feature>
<gene>
    <name evidence="13" type="ORF">F443_02533</name>
</gene>
<dbReference type="HOGENOM" id="CLU_000604_27_1_1"/>
<dbReference type="SUPFAM" id="SSF90123">
    <property type="entry name" value="ABC transporter transmembrane region"/>
    <property type="match status" value="2"/>
</dbReference>
<dbReference type="InterPro" id="IPR017871">
    <property type="entry name" value="ABC_transporter-like_CS"/>
</dbReference>
<dbReference type="eggNOG" id="KOG0054">
    <property type="taxonomic scope" value="Eukaryota"/>
</dbReference>
<dbReference type="InterPro" id="IPR050173">
    <property type="entry name" value="ABC_transporter_C-like"/>
</dbReference>
<dbReference type="CDD" id="cd18580">
    <property type="entry name" value="ABC_6TM_ABCC_D2"/>
    <property type="match status" value="1"/>
</dbReference>
<dbReference type="Gene3D" id="1.20.1560.10">
    <property type="entry name" value="ABC transporter type 1, transmembrane domain"/>
    <property type="match status" value="2"/>
</dbReference>
<feature type="transmembrane region" description="Helical" evidence="10">
    <location>
        <begin position="289"/>
        <end position="306"/>
    </location>
</feature>
<dbReference type="EMBL" id="ANIZ01000453">
    <property type="protein sequence ID" value="ETI54704.1"/>
    <property type="molecule type" value="Genomic_DNA"/>
</dbReference>
<feature type="domain" description="ABC transmembrane type-1" evidence="12">
    <location>
        <begin position="780"/>
        <end position="1051"/>
    </location>
</feature>
<dbReference type="FunFam" id="1.20.1560.10:FF:000123">
    <property type="entry name" value="Mini-chromosome maintenance complex-binding protein"/>
    <property type="match status" value="1"/>
</dbReference>
<dbReference type="InterPro" id="IPR003439">
    <property type="entry name" value="ABC_transporter-like_ATP-bd"/>
</dbReference>
<dbReference type="GO" id="GO:0005774">
    <property type="term" value="C:vacuolar membrane"/>
    <property type="evidence" value="ECO:0007669"/>
    <property type="project" value="UniProtKB-SubCell"/>
</dbReference>
<feature type="transmembrane region" description="Helical" evidence="10">
    <location>
        <begin position="264"/>
        <end position="283"/>
    </location>
</feature>
<sequence length="1336" mass="147434">VCTTRLRDVRTQQLVRTSRCHCSIRQVPAMTEQHPYTAGPQTPKSQHFVVDDPPRPFREQENPIRSASLLSMVSMAWMQPLISLGAKRPLEHEDVWTMCPEDTCETLRVKFEKELNTINNLETPPPLGIPRVALALVRTFPHHIAVVFASDLLFIAGSALMSFLVEAILDYINDRDNIFGIQNGYVLVVMLSFVAFVSMMSFNFAWFVSSRIGVNMRSLLLDAVYRKSLRLSSEARQKYSSGEIMTLVSVDIDRVFNGMMNGPWVLLAPIGFTVTVVLIGVLFDTVAAVAGLALLIVVLTTSFRLAKRIGRARRELLPVTEERLRVTSEALQGIRATKFYAWNESVATRVEKMRREEVKRYRHFHILQILNSALLFLTPTFLAGVTIGVYVVYRGAFSVIQAFTLIAVINVSRQGVNAFPLGIADLSQSAVACHRIDEFLDSNELKSDTDATTCSESQSTAKGSISVEKAQFCWSAAGVSSDGGKDESFTCDMEATTGFSLEYINLHVEAGSLVMVVGTVGSGKSSLLQALLGEMKTARGHVDINGEIAYVSQEAWIRNATLRDNIVFEGDFDSERYDKVLAASQLSLDLAALPSGDRTEIGERGINLSGGQKARVSVARALYRKSTDILLLDDPLSAVDPHVAHAIFEQCILGLTKQKTRVLVVNSHYNLLVHADHILVMQNGRVASEGKYTEIVARFPELASKSTVWVENDAVKETKQQVSTSNQESHFGSSPPVATGDVKTEDQLMEKEDRVKGRVTGYIYKTYLDETGVGAFAVVVIVVTGYTVSQGLLVLVNWWQAYWADNMRHPSASYSASWFGLWYFGFIALGAVATICRSITVMLLLLRSSKNLHDELFRRVLTAPVNTYFDVTPVGRILNRFSNDLDQMDSLLPQQWQNFVQNISLSVGGFIVCALASYWIGVSYIPVIAALGVTGVYFKKTSREVKRLEGISRSPVYNLLGETLNGVQTIRAFKMQSTFEQMNANAVDENASFFFIYWAAGRWLAVRLDTLSVVVIFVVSLYLVATKGQLGTLLSGISLVYALMLTSMVQSSVRDVDRTDNAMTSVERILHFREIPQEEDAPDAPPVNDTLWPSQGAIKFDNVQLKYRPELPLVLRGVNMDITGGEKVGICGRTGAGKSSLTIALFRICEFESGTISIDGVDIQKVKLHDLRRSLAIIPQDPVLFSGALRDNLDPFGEYSDAEIWTVLTQVHLADAVSAWGSGLQFVLSEKGDNLSVGQRQLLCIGRALLKNSKIVVLDEATANVDTATDALIQATIRQTFADKTVLIIAHRINTIMHCNKIAVMDAGQVAEFGSPAELLAQSESIFASLAERSKL</sequence>
<comment type="subcellular location">
    <subcellularLocation>
        <location evidence="1">Vacuole membrane</location>
        <topology evidence="1">Multi-pass membrane protein</topology>
    </subcellularLocation>
</comment>
<dbReference type="Gene3D" id="3.40.50.300">
    <property type="entry name" value="P-loop containing nucleotide triphosphate hydrolases"/>
    <property type="match status" value="2"/>
</dbReference>
<dbReference type="SUPFAM" id="SSF52540">
    <property type="entry name" value="P-loop containing nucleoside triphosphate hydrolases"/>
    <property type="match status" value="2"/>
</dbReference>
<dbReference type="PROSITE" id="PS50893">
    <property type="entry name" value="ABC_TRANSPORTER_2"/>
    <property type="match status" value="2"/>
</dbReference>
<feature type="transmembrane region" description="Helical" evidence="10">
    <location>
        <begin position="819"/>
        <end position="846"/>
    </location>
</feature>
<dbReference type="InterPro" id="IPR011527">
    <property type="entry name" value="ABC1_TM_dom"/>
</dbReference>
<feature type="domain" description="ABC transmembrane type-1" evidence="12">
    <location>
        <begin position="144"/>
        <end position="428"/>
    </location>
</feature>
<feature type="region of interest" description="Disordered" evidence="9">
    <location>
        <begin position="720"/>
        <end position="744"/>
    </location>
</feature>
<dbReference type="PANTHER" id="PTHR24223">
    <property type="entry name" value="ATP-BINDING CASSETTE SUB-FAMILY C"/>
    <property type="match status" value="1"/>
</dbReference>
<protein>
    <submittedName>
        <fullName evidence="13">Uncharacterized protein</fullName>
    </submittedName>
</protein>